<dbReference type="InterPro" id="IPR036812">
    <property type="entry name" value="NAD(P)_OxRdtase_dom_sf"/>
</dbReference>
<evidence type="ECO:0000259" key="1">
    <source>
        <dbReference type="Pfam" id="PF00248"/>
    </source>
</evidence>
<accession>A0ABV5YFL2</accession>
<dbReference type="PANTHER" id="PTHR43364">
    <property type="entry name" value="NADH-SPECIFIC METHYLGLYOXAL REDUCTASE-RELATED"/>
    <property type="match status" value="1"/>
</dbReference>
<protein>
    <submittedName>
        <fullName evidence="2">Aldo/keto reductase</fullName>
    </submittedName>
</protein>
<comment type="caution">
    <text evidence="2">The sequence shown here is derived from an EMBL/GenBank/DDBJ whole genome shotgun (WGS) entry which is preliminary data.</text>
</comment>
<dbReference type="InterPro" id="IPR050523">
    <property type="entry name" value="AKR_Detox_Biosynth"/>
</dbReference>
<keyword evidence="3" id="KW-1185">Reference proteome</keyword>
<name>A0ABV5YFL2_9ACTN</name>
<dbReference type="PANTHER" id="PTHR43364:SF6">
    <property type="entry name" value="OXIDOREDUCTASE-RELATED"/>
    <property type="match status" value="1"/>
</dbReference>
<dbReference type="CDD" id="cd19752">
    <property type="entry name" value="AKR_unchar"/>
    <property type="match status" value="1"/>
</dbReference>
<proteinExistence type="predicted"/>
<dbReference type="Pfam" id="PF00248">
    <property type="entry name" value="Aldo_ket_red"/>
    <property type="match status" value="1"/>
</dbReference>
<evidence type="ECO:0000313" key="3">
    <source>
        <dbReference type="Proteomes" id="UP001589627"/>
    </source>
</evidence>
<dbReference type="Gene3D" id="3.20.20.100">
    <property type="entry name" value="NADP-dependent oxidoreductase domain"/>
    <property type="match status" value="1"/>
</dbReference>
<dbReference type="EMBL" id="JBHLZP010000107">
    <property type="protein sequence ID" value="MFB9833828.1"/>
    <property type="molecule type" value="Genomic_DNA"/>
</dbReference>
<dbReference type="Proteomes" id="UP001589627">
    <property type="component" value="Unassembled WGS sequence"/>
</dbReference>
<feature type="domain" description="NADP-dependent oxidoreductase" evidence="1">
    <location>
        <begin position="17"/>
        <end position="312"/>
    </location>
</feature>
<gene>
    <name evidence="2" type="ORF">ACFFNX_16700</name>
</gene>
<evidence type="ECO:0000313" key="2">
    <source>
        <dbReference type="EMBL" id="MFB9833828.1"/>
    </source>
</evidence>
<sequence length="325" mass="35499">MRRTELGGAGGLPVSALCLGALPFGTTVDETTAYEILDRFVEAGGTFIDTSNNYACWVEGATGDESELVLGRWLATRKIRDQVVLATKVGARPSPERGAAWPRNSEGLAARTVRAGIEGSLRRLGTDHVDLYYAHIADDGTPLEETVTAFSALVTEGRARMVGCSNHPVGLLRRARSLAADRGLTPYRVIQQRHTYLRPRPGAEFGVQEYVTDDLLDYVADRPDLSLLAYSVLLSGAYTRPDRALPEQYDRPGTAQRLTVLREVAAEIGATPNQVVLSWLLHGEPPVMPVIGVSSVGQLQECLAAVDLHLDRRLRERLDLRLPHP</sequence>
<reference evidence="2 3" key="1">
    <citation type="submission" date="2024-09" db="EMBL/GenBank/DDBJ databases">
        <authorList>
            <person name="Sun Q."/>
            <person name="Mori K."/>
        </authorList>
    </citation>
    <scope>NUCLEOTIDE SEQUENCE [LARGE SCALE GENOMIC DNA]</scope>
    <source>
        <strain evidence="2 3">TBRC 0563</strain>
    </source>
</reference>
<dbReference type="SUPFAM" id="SSF51430">
    <property type="entry name" value="NAD(P)-linked oxidoreductase"/>
    <property type="match status" value="1"/>
</dbReference>
<dbReference type="RefSeq" id="WP_378202236.1">
    <property type="nucleotide sequence ID" value="NZ_JBHLZP010000107.1"/>
</dbReference>
<dbReference type="InterPro" id="IPR023210">
    <property type="entry name" value="NADP_OxRdtase_dom"/>
</dbReference>
<organism evidence="2 3">
    <name type="scientific">Actinoallomurus acaciae</name>
    <dbReference type="NCBI Taxonomy" id="502577"/>
    <lineage>
        <taxon>Bacteria</taxon>
        <taxon>Bacillati</taxon>
        <taxon>Actinomycetota</taxon>
        <taxon>Actinomycetes</taxon>
        <taxon>Streptosporangiales</taxon>
        <taxon>Thermomonosporaceae</taxon>
        <taxon>Actinoallomurus</taxon>
    </lineage>
</organism>